<comment type="subcellular location">
    <subcellularLocation>
        <location evidence="1">Cell membrane</location>
        <topology evidence="1">Multi-pass membrane protein</topology>
    </subcellularLocation>
</comment>
<evidence type="ECO:0000313" key="8">
    <source>
        <dbReference type="EMBL" id="SDM37320.1"/>
    </source>
</evidence>
<dbReference type="PROSITE" id="PS50850">
    <property type="entry name" value="MFS"/>
    <property type="match status" value="1"/>
</dbReference>
<evidence type="ECO:0000313" key="9">
    <source>
        <dbReference type="Proteomes" id="UP000214880"/>
    </source>
</evidence>
<dbReference type="GO" id="GO:0005886">
    <property type="term" value="C:plasma membrane"/>
    <property type="evidence" value="ECO:0007669"/>
    <property type="project" value="UniProtKB-SubCell"/>
</dbReference>
<dbReference type="InterPro" id="IPR011701">
    <property type="entry name" value="MFS"/>
</dbReference>
<dbReference type="GO" id="GO:0022857">
    <property type="term" value="F:transmembrane transporter activity"/>
    <property type="evidence" value="ECO:0007669"/>
    <property type="project" value="InterPro"/>
</dbReference>
<feature type="transmembrane region" description="Helical" evidence="6">
    <location>
        <begin position="231"/>
        <end position="251"/>
    </location>
</feature>
<dbReference type="CDD" id="cd17489">
    <property type="entry name" value="MFS_YfcJ_like"/>
    <property type="match status" value="1"/>
</dbReference>
<evidence type="ECO:0000256" key="6">
    <source>
        <dbReference type="SAM" id="Phobius"/>
    </source>
</evidence>
<dbReference type="AlphaFoldDB" id="A0A1G9SPM7"/>
<proteinExistence type="predicted"/>
<keyword evidence="3 6" id="KW-0812">Transmembrane</keyword>
<dbReference type="STRING" id="146817.SAMN04488502_10476"/>
<protein>
    <submittedName>
        <fullName evidence="8">Predicted arabinose efflux permease, MFS family</fullName>
    </submittedName>
</protein>
<name>A0A1G9SPM7_9FIRM</name>
<feature type="transmembrane region" description="Helical" evidence="6">
    <location>
        <begin position="93"/>
        <end position="111"/>
    </location>
</feature>
<dbReference type="InterPro" id="IPR036259">
    <property type="entry name" value="MFS_trans_sf"/>
</dbReference>
<sequence length="411" mass="44969">MMKMSNRKMMEYEVEFVQKQALWTQAFLGISLSSFFQYMTHYAMIVALPVFVIENLHGNDWQAGLSMTFFQVGAVICRPLAGTWIDAFDKQKIMRISLGVFLLVSLMYLLADGLYFLLLVRLLHGAVFAIGTTAAATLAALTLPEQRKGEGIGYFAMFANLAMVLGPFLSLAIISYYSSGLLFAGCAVLALLAFWFGSRRLNNLPERENPQQTNRKLTWDNFIEPRALPMALLGGLLFFAYTGVLVFIPLYTKLLDLTAYTSVFFAVFALFIVVSRPLVGKLFDHFGANTVVYPGLLLFMLGLIGLSQVQGVAGFLTAGGILGIGFGALGPVFQTLAIQVSPRHRAGVATATFFFALDISVGIGSFVLSMVVEYSGYRGMYLFAAAVVGLTIAVYHVLAQKLFRTKGKPGA</sequence>
<feature type="transmembrane region" description="Helical" evidence="6">
    <location>
        <begin position="346"/>
        <end position="368"/>
    </location>
</feature>
<evidence type="ECO:0000259" key="7">
    <source>
        <dbReference type="PROSITE" id="PS50850"/>
    </source>
</evidence>
<dbReference type="InterPro" id="IPR052714">
    <property type="entry name" value="MFS_Exporter"/>
</dbReference>
<keyword evidence="9" id="KW-1185">Reference proteome</keyword>
<dbReference type="Proteomes" id="UP000214880">
    <property type="component" value="Unassembled WGS sequence"/>
</dbReference>
<keyword evidence="4 6" id="KW-1133">Transmembrane helix</keyword>
<feature type="transmembrane region" description="Helical" evidence="6">
    <location>
        <begin position="21"/>
        <end position="41"/>
    </location>
</feature>
<keyword evidence="5 6" id="KW-0472">Membrane</keyword>
<dbReference type="PANTHER" id="PTHR23531:SF2">
    <property type="entry name" value="PERMEASE"/>
    <property type="match status" value="1"/>
</dbReference>
<feature type="transmembrane region" description="Helical" evidence="6">
    <location>
        <begin position="286"/>
        <end position="306"/>
    </location>
</feature>
<evidence type="ECO:0000256" key="4">
    <source>
        <dbReference type="ARBA" id="ARBA00022989"/>
    </source>
</evidence>
<keyword evidence="2" id="KW-0813">Transport</keyword>
<gene>
    <name evidence="8" type="ORF">SAMN04488502_10476</name>
</gene>
<feature type="transmembrane region" description="Helical" evidence="6">
    <location>
        <begin position="123"/>
        <end position="143"/>
    </location>
</feature>
<feature type="transmembrane region" description="Helical" evidence="6">
    <location>
        <begin position="155"/>
        <end position="174"/>
    </location>
</feature>
<feature type="transmembrane region" description="Helical" evidence="6">
    <location>
        <begin position="180"/>
        <end position="197"/>
    </location>
</feature>
<organism evidence="8 9">
    <name type="scientific">Dendrosporobacter quercicolus</name>
    <dbReference type="NCBI Taxonomy" id="146817"/>
    <lineage>
        <taxon>Bacteria</taxon>
        <taxon>Bacillati</taxon>
        <taxon>Bacillota</taxon>
        <taxon>Negativicutes</taxon>
        <taxon>Selenomonadales</taxon>
        <taxon>Sporomusaceae</taxon>
        <taxon>Dendrosporobacter</taxon>
    </lineage>
</organism>
<evidence type="ECO:0000256" key="3">
    <source>
        <dbReference type="ARBA" id="ARBA00022692"/>
    </source>
</evidence>
<evidence type="ECO:0000256" key="1">
    <source>
        <dbReference type="ARBA" id="ARBA00004651"/>
    </source>
</evidence>
<feature type="domain" description="Major facilitator superfamily (MFS) profile" evidence="7">
    <location>
        <begin position="26"/>
        <end position="402"/>
    </location>
</feature>
<feature type="transmembrane region" description="Helical" evidence="6">
    <location>
        <begin position="257"/>
        <end position="274"/>
    </location>
</feature>
<dbReference type="PANTHER" id="PTHR23531">
    <property type="entry name" value="QUINOLENE RESISTANCE PROTEIN NORA"/>
    <property type="match status" value="1"/>
</dbReference>
<feature type="transmembrane region" description="Helical" evidence="6">
    <location>
        <begin position="61"/>
        <end position="81"/>
    </location>
</feature>
<evidence type="ECO:0000256" key="5">
    <source>
        <dbReference type="ARBA" id="ARBA00023136"/>
    </source>
</evidence>
<evidence type="ECO:0000256" key="2">
    <source>
        <dbReference type="ARBA" id="ARBA00022448"/>
    </source>
</evidence>
<accession>A0A1G9SPM7</accession>
<reference evidence="8 9" key="1">
    <citation type="submission" date="2016-10" db="EMBL/GenBank/DDBJ databases">
        <authorList>
            <person name="de Groot N.N."/>
        </authorList>
    </citation>
    <scope>NUCLEOTIDE SEQUENCE [LARGE SCALE GENOMIC DNA]</scope>
    <source>
        <strain evidence="8 9">DSM 1736</strain>
    </source>
</reference>
<feature type="transmembrane region" description="Helical" evidence="6">
    <location>
        <begin position="380"/>
        <end position="398"/>
    </location>
</feature>
<dbReference type="SUPFAM" id="SSF103473">
    <property type="entry name" value="MFS general substrate transporter"/>
    <property type="match status" value="1"/>
</dbReference>
<dbReference type="Pfam" id="PF07690">
    <property type="entry name" value="MFS_1"/>
    <property type="match status" value="1"/>
</dbReference>
<dbReference type="Gene3D" id="1.20.1250.20">
    <property type="entry name" value="MFS general substrate transporter like domains"/>
    <property type="match status" value="1"/>
</dbReference>
<dbReference type="EMBL" id="FNHB01000004">
    <property type="protein sequence ID" value="SDM37320.1"/>
    <property type="molecule type" value="Genomic_DNA"/>
</dbReference>
<dbReference type="InterPro" id="IPR020846">
    <property type="entry name" value="MFS_dom"/>
</dbReference>
<feature type="transmembrane region" description="Helical" evidence="6">
    <location>
        <begin position="312"/>
        <end position="334"/>
    </location>
</feature>